<feature type="repeat" description="WD" evidence="3">
    <location>
        <begin position="417"/>
        <end position="440"/>
    </location>
</feature>
<keyword evidence="4" id="KW-0479">Metal-binding</keyword>
<comment type="caution">
    <text evidence="8">The sequence shown here is derived from an EMBL/GenBank/DDBJ whole genome shotgun (WGS) entry which is preliminary data.</text>
</comment>
<dbReference type="InterPro" id="IPR036322">
    <property type="entry name" value="WD40_repeat_dom_sf"/>
</dbReference>
<evidence type="ECO:0000256" key="1">
    <source>
        <dbReference type="ARBA" id="ARBA00022574"/>
    </source>
</evidence>
<keyword evidence="4" id="KW-0863">Zinc-finger</keyword>
<dbReference type="Gene3D" id="2.130.10.10">
    <property type="entry name" value="YVTN repeat-like/Quinoprotein amine dehydrogenase"/>
    <property type="match status" value="2"/>
</dbReference>
<feature type="compositionally biased region" description="Acidic residues" evidence="5">
    <location>
        <begin position="314"/>
        <end position="339"/>
    </location>
</feature>
<feature type="compositionally biased region" description="Low complexity" evidence="5">
    <location>
        <begin position="230"/>
        <end position="245"/>
    </location>
</feature>
<dbReference type="PROSITE" id="PS50294">
    <property type="entry name" value="WD_REPEATS_REGION"/>
    <property type="match status" value="3"/>
</dbReference>
<accession>A0ABQ8KHQ9</accession>
<dbReference type="Proteomes" id="UP000814176">
    <property type="component" value="Unassembled WGS sequence"/>
</dbReference>
<evidence type="ECO:0000256" key="4">
    <source>
        <dbReference type="PROSITE-ProRule" id="PRU00325"/>
    </source>
</evidence>
<dbReference type="InterPro" id="IPR007527">
    <property type="entry name" value="Znf_SWIM"/>
</dbReference>
<dbReference type="PANTHER" id="PTHR19848:SF8">
    <property type="entry name" value="F-BOX AND WD REPEAT DOMAIN CONTAINING 7"/>
    <property type="match status" value="1"/>
</dbReference>
<name>A0ABQ8KHQ9_9APHY</name>
<dbReference type="PROSITE" id="PS50966">
    <property type="entry name" value="ZF_SWIM"/>
    <property type="match status" value="1"/>
</dbReference>
<dbReference type="PRINTS" id="PR00320">
    <property type="entry name" value="GPROTEINBRPT"/>
</dbReference>
<dbReference type="SMART" id="SM00256">
    <property type="entry name" value="FBOX"/>
    <property type="match status" value="1"/>
</dbReference>
<dbReference type="PANTHER" id="PTHR19848">
    <property type="entry name" value="WD40 REPEAT PROTEIN"/>
    <property type="match status" value="1"/>
</dbReference>
<dbReference type="SMART" id="SM00320">
    <property type="entry name" value="WD40"/>
    <property type="match status" value="6"/>
</dbReference>
<sequence>MPAVMAAHPQASTLYMPIVSPPTPAPSPRLSAFEPPTISASIEDPACQARREFAALTPSLRFQYLAGLLADCTPAELLFISTTITPLLRRDFLKDLPAELAFHVLSFIDDPKTLARASGVSRAWHHLLDDQWIWRRMCDVHGYGVPEGERRQELRDEESVADEDLDAISNISVSAPTVSTLSMQQLSPPLQPRFSYRKHFRYEYTTTSNWLHGGKLLRMHRMPLVPASRQAPPQAEPQGGQATQPSSAIPTSVAIDDNWVVVGLANSRIHVFSARTGVLSRTLVGHESGVWAVSLVRGSDGTKNSTTNPHDREYDDAEVEDPAGEMDMDFDDESLDPAEYDPLMPPTLRHALGLDTGAEGSAKRTRRRSASDVFSSAGGPRSGRPRKSGSSRPRSALFNKPSEPSGASDGWGQPHALVVSGGCDKDLRVWDVKSGYCIYVLSGHTSTIRCLKVLHGRPIAVTGSRDRTVRVWDIQRGRLLRTLEGHEQSVRCLDVCDRRVVSGSYDCTCRVWDIETGECLHVLRGHFHQIYSVAFDGVRIASGGLDTTVRVWDAASGTCLALLQGHTALVCQLQLSPTMLATGGSDGRVIVFSLDKSFTTLQRLSAHDSSVTGLQLDERFLVTSGNDGRVRLFRFDQARGLGKCEYVRELTEPTESVWKVAFTRETCAIMSKRGGKTVMEIWSFRPEDVGLLSET</sequence>
<feature type="repeat" description="WD" evidence="3">
    <location>
        <begin position="483"/>
        <end position="522"/>
    </location>
</feature>
<feature type="region of interest" description="Disordered" evidence="5">
    <location>
        <begin position="227"/>
        <end position="248"/>
    </location>
</feature>
<feature type="domain" description="F-box" evidence="6">
    <location>
        <begin position="90"/>
        <end position="137"/>
    </location>
</feature>
<dbReference type="EMBL" id="JADCUA010000008">
    <property type="protein sequence ID" value="KAH9837530.1"/>
    <property type="molecule type" value="Genomic_DNA"/>
</dbReference>
<dbReference type="Pfam" id="PF00400">
    <property type="entry name" value="WD40"/>
    <property type="match status" value="5"/>
</dbReference>
<evidence type="ECO:0000259" key="6">
    <source>
        <dbReference type="PROSITE" id="PS50181"/>
    </source>
</evidence>
<dbReference type="SUPFAM" id="SSF50978">
    <property type="entry name" value="WD40 repeat-like"/>
    <property type="match status" value="2"/>
</dbReference>
<feature type="region of interest" description="Disordered" evidence="5">
    <location>
        <begin position="298"/>
        <end position="411"/>
    </location>
</feature>
<dbReference type="Pfam" id="PF12937">
    <property type="entry name" value="F-box-like"/>
    <property type="match status" value="1"/>
</dbReference>
<evidence type="ECO:0000313" key="8">
    <source>
        <dbReference type="EMBL" id="KAH9837530.1"/>
    </source>
</evidence>
<dbReference type="PROSITE" id="PS00678">
    <property type="entry name" value="WD_REPEATS_1"/>
    <property type="match status" value="3"/>
</dbReference>
<evidence type="ECO:0000256" key="2">
    <source>
        <dbReference type="ARBA" id="ARBA00022737"/>
    </source>
</evidence>
<keyword evidence="2" id="KW-0677">Repeat</keyword>
<dbReference type="InterPro" id="IPR001810">
    <property type="entry name" value="F-box_dom"/>
</dbReference>
<dbReference type="GeneID" id="72000003"/>
<protein>
    <submittedName>
        <fullName evidence="8">WD40 repeat-like protein</fullName>
    </submittedName>
</protein>
<dbReference type="Gene3D" id="1.20.1280.50">
    <property type="match status" value="1"/>
</dbReference>
<dbReference type="CDD" id="cd00200">
    <property type="entry name" value="WD40"/>
    <property type="match status" value="1"/>
</dbReference>
<feature type="domain" description="SWIM-type" evidence="7">
    <location>
        <begin position="498"/>
        <end position="530"/>
    </location>
</feature>
<dbReference type="InterPro" id="IPR019775">
    <property type="entry name" value="WD40_repeat_CS"/>
</dbReference>
<evidence type="ECO:0000256" key="3">
    <source>
        <dbReference type="PROSITE-ProRule" id="PRU00221"/>
    </source>
</evidence>
<dbReference type="InterPro" id="IPR015943">
    <property type="entry name" value="WD40/YVTN_repeat-like_dom_sf"/>
</dbReference>
<feature type="repeat" description="WD" evidence="3">
    <location>
        <begin position="441"/>
        <end position="482"/>
    </location>
</feature>
<proteinExistence type="predicted"/>
<gene>
    <name evidence="8" type="ORF">C8Q71DRAFT_547265</name>
</gene>
<feature type="repeat" description="WD" evidence="3">
    <location>
        <begin position="563"/>
        <end position="602"/>
    </location>
</feature>
<keyword evidence="4" id="KW-0862">Zinc</keyword>
<dbReference type="PROSITE" id="PS50181">
    <property type="entry name" value="FBOX"/>
    <property type="match status" value="1"/>
</dbReference>
<dbReference type="PROSITE" id="PS50082">
    <property type="entry name" value="WD_REPEATS_2"/>
    <property type="match status" value="5"/>
</dbReference>
<keyword evidence="1 3" id="KW-0853">WD repeat</keyword>
<dbReference type="SUPFAM" id="SSF81383">
    <property type="entry name" value="F-box domain"/>
    <property type="match status" value="1"/>
</dbReference>
<dbReference type="InterPro" id="IPR001680">
    <property type="entry name" value="WD40_rpt"/>
</dbReference>
<reference evidence="8 9" key="1">
    <citation type="journal article" date="2021" name="Environ. Microbiol.">
        <title>Gene family expansions and transcriptome signatures uncover fungal adaptations to wood decay.</title>
        <authorList>
            <person name="Hage H."/>
            <person name="Miyauchi S."/>
            <person name="Viragh M."/>
            <person name="Drula E."/>
            <person name="Min B."/>
            <person name="Chaduli D."/>
            <person name="Navarro D."/>
            <person name="Favel A."/>
            <person name="Norest M."/>
            <person name="Lesage-Meessen L."/>
            <person name="Balint B."/>
            <person name="Merenyi Z."/>
            <person name="de Eugenio L."/>
            <person name="Morin E."/>
            <person name="Martinez A.T."/>
            <person name="Baldrian P."/>
            <person name="Stursova M."/>
            <person name="Martinez M.J."/>
            <person name="Novotny C."/>
            <person name="Magnuson J.K."/>
            <person name="Spatafora J.W."/>
            <person name="Maurice S."/>
            <person name="Pangilinan J."/>
            <person name="Andreopoulos W."/>
            <person name="LaButti K."/>
            <person name="Hundley H."/>
            <person name="Na H."/>
            <person name="Kuo A."/>
            <person name="Barry K."/>
            <person name="Lipzen A."/>
            <person name="Henrissat B."/>
            <person name="Riley R."/>
            <person name="Ahrendt S."/>
            <person name="Nagy L.G."/>
            <person name="Grigoriev I.V."/>
            <person name="Martin F."/>
            <person name="Rosso M.N."/>
        </authorList>
    </citation>
    <scope>NUCLEOTIDE SEQUENCE [LARGE SCALE GENOMIC DNA]</scope>
    <source>
        <strain evidence="8 9">CIRM-BRFM 1785</strain>
    </source>
</reference>
<dbReference type="RefSeq" id="XP_047779568.1">
    <property type="nucleotide sequence ID" value="XM_047919271.1"/>
</dbReference>
<evidence type="ECO:0000313" key="9">
    <source>
        <dbReference type="Proteomes" id="UP000814176"/>
    </source>
</evidence>
<dbReference type="InterPro" id="IPR020472">
    <property type="entry name" value="WD40_PAC1"/>
</dbReference>
<evidence type="ECO:0000256" key="5">
    <source>
        <dbReference type="SAM" id="MobiDB-lite"/>
    </source>
</evidence>
<feature type="repeat" description="WD" evidence="3">
    <location>
        <begin position="523"/>
        <end position="562"/>
    </location>
</feature>
<dbReference type="InterPro" id="IPR036047">
    <property type="entry name" value="F-box-like_dom_sf"/>
</dbReference>
<evidence type="ECO:0000259" key="7">
    <source>
        <dbReference type="PROSITE" id="PS50966"/>
    </source>
</evidence>
<organism evidence="8 9">
    <name type="scientific">Rhodofomes roseus</name>
    <dbReference type="NCBI Taxonomy" id="34475"/>
    <lineage>
        <taxon>Eukaryota</taxon>
        <taxon>Fungi</taxon>
        <taxon>Dikarya</taxon>
        <taxon>Basidiomycota</taxon>
        <taxon>Agaricomycotina</taxon>
        <taxon>Agaricomycetes</taxon>
        <taxon>Polyporales</taxon>
        <taxon>Rhodofomes</taxon>
    </lineage>
</organism>
<keyword evidence="9" id="KW-1185">Reference proteome</keyword>